<feature type="chain" id="PRO_5043616481" description="DUF4440 domain-containing protein" evidence="1">
    <location>
        <begin position="22"/>
        <end position="163"/>
    </location>
</feature>
<dbReference type="EMBL" id="CP138335">
    <property type="protein sequence ID" value="XBW08684.1"/>
    <property type="molecule type" value="Genomic_DNA"/>
</dbReference>
<evidence type="ECO:0000256" key="1">
    <source>
        <dbReference type="SAM" id="SignalP"/>
    </source>
</evidence>
<sequence>MRKLGAIMVGAVFLLSACSSSPEPLPAPTALPAVSVPEELKDDAQQVELAQMELERFLTANRQAAETDYAQDERARAYLSDSIPAQNDYLELVQGDTWFSRAEEVDKPVISAQVASFSPQPHRPGNLAGLTFEVCYQGPNCVAVTLSKKSADNWKVSAIKLQS</sequence>
<name>A0AAU7VB62_9ACTO</name>
<dbReference type="AlphaFoldDB" id="A0AAU7VB62"/>
<accession>A0AAU7VB62</accession>
<reference evidence="2" key="1">
    <citation type="submission" date="2023-11" db="EMBL/GenBank/DDBJ databases">
        <title>Scrofimicrobium hongkongense sp. nov., isolated from a patient with peritonitis.</title>
        <authorList>
            <person name="Lao H.Y."/>
            <person name="Wong A.Y.P."/>
            <person name="Ng T.L."/>
            <person name="Wong R.Y.L."/>
            <person name="Yau M.C.Y."/>
            <person name="Lam J.Y.W."/>
            <person name="Siu G.K.H."/>
        </authorList>
    </citation>
    <scope>NUCLEOTIDE SEQUENCE</scope>
    <source>
        <strain evidence="2">R131</strain>
    </source>
</reference>
<dbReference type="RefSeq" id="WP_350258884.1">
    <property type="nucleotide sequence ID" value="NZ_CP138335.1"/>
</dbReference>
<dbReference type="PROSITE" id="PS51257">
    <property type="entry name" value="PROKAR_LIPOPROTEIN"/>
    <property type="match status" value="1"/>
</dbReference>
<gene>
    <name evidence="2" type="ORF">SAC06_03760</name>
</gene>
<feature type="signal peptide" evidence="1">
    <location>
        <begin position="1"/>
        <end position="21"/>
    </location>
</feature>
<evidence type="ECO:0008006" key="3">
    <source>
        <dbReference type="Google" id="ProtNLM"/>
    </source>
</evidence>
<organism evidence="2">
    <name type="scientific">Scrofimicrobium appendicitidis</name>
    <dbReference type="NCBI Taxonomy" id="3079930"/>
    <lineage>
        <taxon>Bacteria</taxon>
        <taxon>Bacillati</taxon>
        <taxon>Actinomycetota</taxon>
        <taxon>Actinomycetes</taxon>
        <taxon>Actinomycetales</taxon>
        <taxon>Actinomycetaceae</taxon>
        <taxon>Scrofimicrobium</taxon>
    </lineage>
</organism>
<evidence type="ECO:0000313" key="2">
    <source>
        <dbReference type="EMBL" id="XBW08684.1"/>
    </source>
</evidence>
<dbReference type="KEGG" id="sapp:SAC06_03760"/>
<protein>
    <recommendedName>
        <fullName evidence="3">DUF4440 domain-containing protein</fullName>
    </recommendedName>
</protein>
<proteinExistence type="predicted"/>
<keyword evidence="1" id="KW-0732">Signal</keyword>